<dbReference type="PANTHER" id="PTHR31758:SF2">
    <property type="entry name" value="BTB_POZ DOMAIN-CONTAINING PROTEIN YLR108C"/>
    <property type="match status" value="1"/>
</dbReference>
<dbReference type="Gene3D" id="3.30.710.10">
    <property type="entry name" value="Potassium Channel Kv1.1, Chain A"/>
    <property type="match status" value="2"/>
</dbReference>
<feature type="compositionally biased region" description="Polar residues" evidence="1">
    <location>
        <begin position="202"/>
        <end position="213"/>
    </location>
</feature>
<feature type="region of interest" description="Disordered" evidence="1">
    <location>
        <begin position="1"/>
        <end position="74"/>
    </location>
</feature>
<dbReference type="AlphaFoldDB" id="A0A517LPP9"/>
<keyword evidence="3" id="KW-1185">Reference proteome</keyword>
<feature type="compositionally biased region" description="Polar residues" evidence="1">
    <location>
        <begin position="146"/>
        <end position="161"/>
    </location>
</feature>
<feature type="region of interest" description="Disordered" evidence="1">
    <location>
        <begin position="655"/>
        <end position="679"/>
    </location>
</feature>
<proteinExistence type="predicted"/>
<feature type="compositionally biased region" description="Polar residues" evidence="1">
    <location>
        <begin position="219"/>
        <end position="238"/>
    </location>
</feature>
<dbReference type="PANTHER" id="PTHR31758">
    <property type="entry name" value="BTB/POZ DOMAIN-CONTAINING PROTEIN YLR108C"/>
    <property type="match status" value="1"/>
</dbReference>
<feature type="compositionally biased region" description="Polar residues" evidence="1">
    <location>
        <begin position="9"/>
        <end position="27"/>
    </location>
</feature>
<reference evidence="2 3" key="1">
    <citation type="submission" date="2019-07" db="EMBL/GenBank/DDBJ databases">
        <title>Finished genome of Venturia effusa.</title>
        <authorList>
            <person name="Young C.A."/>
            <person name="Cox M.P."/>
            <person name="Ganley A.R.D."/>
            <person name="David W.J."/>
        </authorList>
    </citation>
    <scope>NUCLEOTIDE SEQUENCE [LARGE SCALE GENOMIC DNA]</scope>
    <source>
        <strain evidence="3">albino</strain>
    </source>
</reference>
<organism evidence="2 3">
    <name type="scientific">Venturia effusa</name>
    <dbReference type="NCBI Taxonomy" id="50376"/>
    <lineage>
        <taxon>Eukaryota</taxon>
        <taxon>Fungi</taxon>
        <taxon>Dikarya</taxon>
        <taxon>Ascomycota</taxon>
        <taxon>Pezizomycotina</taxon>
        <taxon>Dothideomycetes</taxon>
        <taxon>Pleosporomycetidae</taxon>
        <taxon>Venturiales</taxon>
        <taxon>Venturiaceae</taxon>
        <taxon>Venturia</taxon>
    </lineage>
</organism>
<evidence type="ECO:0008006" key="4">
    <source>
        <dbReference type="Google" id="ProtNLM"/>
    </source>
</evidence>
<feature type="compositionally biased region" description="Acidic residues" evidence="1">
    <location>
        <begin position="656"/>
        <end position="674"/>
    </location>
</feature>
<evidence type="ECO:0000256" key="1">
    <source>
        <dbReference type="SAM" id="MobiDB-lite"/>
    </source>
</evidence>
<protein>
    <recommendedName>
        <fullName evidence="4">Potassium channel tetramerisation-type BTB domain-containing protein</fullName>
    </recommendedName>
</protein>
<dbReference type="Proteomes" id="UP000316270">
    <property type="component" value="Chromosome 18"/>
</dbReference>
<name>A0A517LPP9_9PEZI</name>
<sequence length="751" mass="82731">MTDPRQNQRRISIANTRPSSTPNSAANTPFAPPSGHASAGNTVSQPTSPSTLGYTPTGTFLGDIEPPGTPYSSNAYYGDPGQLGGYGVPPGGPLVWDWNDSMQFGNFATFYEPQGELSQELQTQLPTTNEFSSPIPVRPPYALEPGNSTGTQSTFATQTFVTPALPRRESSESMNTRAGMKRKASDAPRNSQDPAQPKRPSFSKQSEPQSARATKSRAQEQGTDNSQDGDVSNPSQGGEDSERAKPSSSKQKETADLTRERRIAEMSAKLTTVLPAGKVFPIQIGSELFRLSGASISSDAPSYFSHYFGEQLIQTGGRASQVKTLYIDRDPMTFRDIALHLQGYYVKPNDEGHFVRLFADAQFYSLPRLTQQLFKSEIFIQVGDRHFQIPRDIFASPGDSPNFFSLGFAHFFSTPSEVFPGLDRQTLLRPPSILPPSIPNRSGEVFADLLKILQGYDLPIRDAAHRAELLRDARYFHLKGVEQKLIPAELSYNLLRQRNEIVLRLEDIRQSGVSFSADANSTNPATPAGDNLTPSISTGVPRGWITYQRPYIDDTSADLILEISASESTTLHLSTMKASFDGQTKARIASLLLVIGNKLNLPANMPLGLMMLQSGGGIAKMPASPANSGISGEQVRVFIDRDAFIIVDGSAIEWDSRDDDADDDDEEDEDDDDTFPSPKQKLILGMPKVKSWKEGRLIDRDMEWIVRRGQWRLRIEGAENDSSRVEVSMKAVRLECFVSERERNSRRGFLG</sequence>
<dbReference type="InterPro" id="IPR011333">
    <property type="entry name" value="SKP1/BTB/POZ_sf"/>
</dbReference>
<accession>A0A517LPP9</accession>
<feature type="region of interest" description="Disordered" evidence="1">
    <location>
        <begin position="127"/>
        <end position="258"/>
    </location>
</feature>
<feature type="compositionally biased region" description="Basic and acidic residues" evidence="1">
    <location>
        <begin position="240"/>
        <end position="258"/>
    </location>
</feature>
<dbReference type="OrthoDB" id="2414723at2759"/>
<dbReference type="SUPFAM" id="SSF54695">
    <property type="entry name" value="POZ domain"/>
    <property type="match status" value="1"/>
</dbReference>
<evidence type="ECO:0000313" key="3">
    <source>
        <dbReference type="Proteomes" id="UP000316270"/>
    </source>
</evidence>
<evidence type="ECO:0000313" key="2">
    <source>
        <dbReference type="EMBL" id="QDS77622.1"/>
    </source>
</evidence>
<gene>
    <name evidence="2" type="ORF">FKW77_002457</name>
</gene>
<dbReference type="EMBL" id="CP042202">
    <property type="protein sequence ID" value="QDS77622.1"/>
    <property type="molecule type" value="Genomic_DNA"/>
</dbReference>
<dbReference type="STRING" id="50376.A0A517LPP9"/>
<feature type="compositionally biased region" description="Polar residues" evidence="1">
    <location>
        <begin position="39"/>
        <end position="58"/>
    </location>
</feature>